<dbReference type="PANTHER" id="PTHR43065:SF42">
    <property type="entry name" value="TWO-COMPONENT SENSOR PPRA"/>
    <property type="match status" value="1"/>
</dbReference>
<protein>
    <recommendedName>
        <fullName evidence="1">Histidine kinase/HSP90-like ATPase domain-containing protein</fullName>
    </recommendedName>
</protein>
<dbReference type="Pfam" id="PF02518">
    <property type="entry name" value="HATPase_c"/>
    <property type="match status" value="1"/>
</dbReference>
<dbReference type="InterPro" id="IPR036890">
    <property type="entry name" value="HATPase_C_sf"/>
</dbReference>
<dbReference type="Gene3D" id="3.30.565.10">
    <property type="entry name" value="Histidine kinase-like ATPase, C-terminal domain"/>
    <property type="match status" value="1"/>
</dbReference>
<evidence type="ECO:0000313" key="3">
    <source>
        <dbReference type="Proteomes" id="UP000436006"/>
    </source>
</evidence>
<dbReference type="AlphaFoldDB" id="A0A7K1SRW9"/>
<keyword evidence="3" id="KW-1185">Reference proteome</keyword>
<evidence type="ECO:0000259" key="1">
    <source>
        <dbReference type="Pfam" id="PF02518"/>
    </source>
</evidence>
<feature type="domain" description="Histidine kinase/HSP90-like ATPase" evidence="1">
    <location>
        <begin position="36"/>
        <end position="101"/>
    </location>
</feature>
<name>A0A7K1SRW9_9BACT</name>
<evidence type="ECO:0000313" key="2">
    <source>
        <dbReference type="EMBL" id="MVM36316.1"/>
    </source>
</evidence>
<gene>
    <name evidence="2" type="ORF">GO755_40305</name>
</gene>
<reference evidence="2 3" key="1">
    <citation type="submission" date="2019-12" db="EMBL/GenBank/DDBJ databases">
        <title>Spirosoma sp. HMF4905 genome sequencing and assembly.</title>
        <authorList>
            <person name="Kang H."/>
            <person name="Cha I."/>
            <person name="Kim H."/>
            <person name="Joh K."/>
        </authorList>
    </citation>
    <scope>NUCLEOTIDE SEQUENCE [LARGE SCALE GENOMIC DNA]</scope>
    <source>
        <strain evidence="2 3">HMF4905</strain>
    </source>
</reference>
<accession>A0A7K1SRW9</accession>
<dbReference type="InterPro" id="IPR003594">
    <property type="entry name" value="HATPase_dom"/>
</dbReference>
<dbReference type="SUPFAM" id="SSF55874">
    <property type="entry name" value="ATPase domain of HSP90 chaperone/DNA topoisomerase II/histidine kinase"/>
    <property type="match status" value="1"/>
</dbReference>
<proteinExistence type="predicted"/>
<dbReference type="PANTHER" id="PTHR43065">
    <property type="entry name" value="SENSOR HISTIDINE KINASE"/>
    <property type="match status" value="1"/>
</dbReference>
<comment type="caution">
    <text evidence="2">The sequence shown here is derived from an EMBL/GenBank/DDBJ whole genome shotgun (WGS) entry which is preliminary data.</text>
</comment>
<dbReference type="Proteomes" id="UP000436006">
    <property type="component" value="Unassembled WGS sequence"/>
</dbReference>
<dbReference type="EMBL" id="WPIN01000039">
    <property type="protein sequence ID" value="MVM36316.1"/>
    <property type="molecule type" value="Genomic_DNA"/>
</dbReference>
<organism evidence="2 3">
    <name type="scientific">Spirosoma arboris</name>
    <dbReference type="NCBI Taxonomy" id="2682092"/>
    <lineage>
        <taxon>Bacteria</taxon>
        <taxon>Pseudomonadati</taxon>
        <taxon>Bacteroidota</taxon>
        <taxon>Cytophagia</taxon>
        <taxon>Cytophagales</taxon>
        <taxon>Cytophagaceae</taxon>
        <taxon>Spirosoma</taxon>
    </lineage>
</organism>
<dbReference type="CDD" id="cd00075">
    <property type="entry name" value="HATPase"/>
    <property type="match status" value="1"/>
</dbReference>
<sequence>MRLAYHGQRTKNKDFTCELVIQFDPTIDQAAVMAQEIGRVLLNLFSNAFYAVKERQKQDELSYQPTVRVSTQKTQKGIEIRVSDNGTGMPESVKAKIFQPF</sequence>